<organism evidence="2 3">
    <name type="scientific">Teichococcus vastitatis</name>
    <dbReference type="NCBI Taxonomy" id="2307076"/>
    <lineage>
        <taxon>Bacteria</taxon>
        <taxon>Pseudomonadati</taxon>
        <taxon>Pseudomonadota</taxon>
        <taxon>Alphaproteobacteria</taxon>
        <taxon>Acetobacterales</taxon>
        <taxon>Roseomonadaceae</taxon>
        <taxon>Roseomonas</taxon>
    </lineage>
</organism>
<name>A0ABS9W2L5_9PROT</name>
<comment type="caution">
    <text evidence="2">The sequence shown here is derived from an EMBL/GenBank/DDBJ whole genome shotgun (WGS) entry which is preliminary data.</text>
</comment>
<feature type="compositionally biased region" description="Low complexity" evidence="1">
    <location>
        <begin position="32"/>
        <end position="41"/>
    </location>
</feature>
<dbReference type="InterPro" id="IPR019632">
    <property type="entry name" value="DUF2497"/>
</dbReference>
<proteinExistence type="predicted"/>
<evidence type="ECO:0000313" key="3">
    <source>
        <dbReference type="Proteomes" id="UP001201985"/>
    </source>
</evidence>
<dbReference type="Pfam" id="PF10691">
    <property type="entry name" value="DUF2497"/>
    <property type="match status" value="1"/>
</dbReference>
<protein>
    <submittedName>
        <fullName evidence="2">DUF2497 domain-containing protein</fullName>
    </submittedName>
</protein>
<dbReference type="Proteomes" id="UP001201985">
    <property type="component" value="Unassembled WGS sequence"/>
</dbReference>
<keyword evidence="3" id="KW-1185">Reference proteome</keyword>
<accession>A0ABS9W2L5</accession>
<sequence length="138" mass="14256">MDEILASIRQSLNEDEETGAAPLDLTEAMLVPEASPAAAAPPAGPDDSAEPAGGLLGPVAAAATAAALAQLARTVSSNRAAPVLRQAGPSIEDVVREELRPLLREWLDQHLPTLVKRLVEAEIRRLMGQPGGDRGAAG</sequence>
<dbReference type="EMBL" id="JALBUU010000004">
    <property type="protein sequence ID" value="MCI0753433.1"/>
    <property type="molecule type" value="Genomic_DNA"/>
</dbReference>
<feature type="region of interest" description="Disordered" evidence="1">
    <location>
        <begin position="1"/>
        <end position="55"/>
    </location>
</feature>
<dbReference type="RefSeq" id="WP_157985757.1">
    <property type="nucleotide sequence ID" value="NZ_JALBUU010000004.1"/>
</dbReference>
<gene>
    <name evidence="2" type="ORF">MON41_06620</name>
</gene>
<evidence type="ECO:0000313" key="2">
    <source>
        <dbReference type="EMBL" id="MCI0753433.1"/>
    </source>
</evidence>
<reference evidence="2 3" key="1">
    <citation type="submission" date="2022-03" db="EMBL/GenBank/DDBJ databases">
        <title>Complete genome analysis of Roseomonas KG 17.1 : a prolific producer of plant growth promoters.</title>
        <authorList>
            <person name="Saadouli I."/>
            <person name="Najjari A."/>
            <person name="Mosbah A."/>
            <person name="Ouzari H.I."/>
        </authorList>
    </citation>
    <scope>NUCLEOTIDE SEQUENCE [LARGE SCALE GENOMIC DNA]</scope>
    <source>
        <strain evidence="2 3">KG17-1</strain>
    </source>
</reference>
<evidence type="ECO:0000256" key="1">
    <source>
        <dbReference type="SAM" id="MobiDB-lite"/>
    </source>
</evidence>